<evidence type="ECO:0000256" key="1">
    <source>
        <dbReference type="SAM" id="MobiDB-lite"/>
    </source>
</evidence>
<dbReference type="AlphaFoldDB" id="A0A165JDU3"/>
<accession>A0A165JDU3</accession>
<proteinExistence type="predicted"/>
<name>A0A165JDU3_EXIGL</name>
<dbReference type="InParanoid" id="A0A165JDU3"/>
<keyword evidence="3" id="KW-1185">Reference proteome</keyword>
<reference evidence="2 3" key="1">
    <citation type="journal article" date="2016" name="Mol. Biol. Evol.">
        <title>Comparative Genomics of Early-Diverging Mushroom-Forming Fungi Provides Insights into the Origins of Lignocellulose Decay Capabilities.</title>
        <authorList>
            <person name="Nagy L.G."/>
            <person name="Riley R."/>
            <person name="Tritt A."/>
            <person name="Adam C."/>
            <person name="Daum C."/>
            <person name="Floudas D."/>
            <person name="Sun H."/>
            <person name="Yadav J.S."/>
            <person name="Pangilinan J."/>
            <person name="Larsson K.H."/>
            <person name="Matsuura K."/>
            <person name="Barry K."/>
            <person name="Labutti K."/>
            <person name="Kuo R."/>
            <person name="Ohm R.A."/>
            <person name="Bhattacharya S.S."/>
            <person name="Shirouzu T."/>
            <person name="Yoshinaga Y."/>
            <person name="Martin F.M."/>
            <person name="Grigoriev I.V."/>
            <person name="Hibbett D.S."/>
        </authorList>
    </citation>
    <scope>NUCLEOTIDE SEQUENCE [LARGE SCALE GENOMIC DNA]</scope>
    <source>
        <strain evidence="2 3">HHB12029</strain>
    </source>
</reference>
<evidence type="ECO:0000313" key="2">
    <source>
        <dbReference type="EMBL" id="KZV94705.1"/>
    </source>
</evidence>
<evidence type="ECO:0000313" key="3">
    <source>
        <dbReference type="Proteomes" id="UP000077266"/>
    </source>
</evidence>
<gene>
    <name evidence="2" type="ORF">EXIGLDRAFT_766864</name>
</gene>
<feature type="region of interest" description="Disordered" evidence="1">
    <location>
        <begin position="278"/>
        <end position="314"/>
    </location>
</feature>
<dbReference type="Proteomes" id="UP000077266">
    <property type="component" value="Unassembled WGS sequence"/>
</dbReference>
<sequence>MVNATERPPSPPRPPRRQLPTPAELDAYHAAQAELRAAAQRLEYLRQFSIHERDARPDMKNRVASLRRFPRILIHIDDLSPYMLQANQDAPPRSSGMGLELAAYIWRTGSNEPLAVAYRRDFEFEPRVDRGTHGWPDPRLAEDWLMVWRLSQAARDAGITALNQPGVPRPVRWEKNEERFERALCEYRDRVSHCPRYLVWIEHDEYSDRTRNYECALGTPCDSCKSHPAAPWYQPGEKWRNQLDAHAPSPPASPTLDPIRIDPAPFDIVGARNPPARMELPAMTAGPTTVRRTGPARRPVQRPGFDWSDSDDDY</sequence>
<protein>
    <submittedName>
        <fullName evidence="2">Uncharacterized protein</fullName>
    </submittedName>
</protein>
<organism evidence="2 3">
    <name type="scientific">Exidia glandulosa HHB12029</name>
    <dbReference type="NCBI Taxonomy" id="1314781"/>
    <lineage>
        <taxon>Eukaryota</taxon>
        <taxon>Fungi</taxon>
        <taxon>Dikarya</taxon>
        <taxon>Basidiomycota</taxon>
        <taxon>Agaricomycotina</taxon>
        <taxon>Agaricomycetes</taxon>
        <taxon>Auriculariales</taxon>
        <taxon>Exidiaceae</taxon>
        <taxon>Exidia</taxon>
    </lineage>
</organism>
<feature type="region of interest" description="Disordered" evidence="1">
    <location>
        <begin position="1"/>
        <end position="21"/>
    </location>
</feature>
<dbReference type="EMBL" id="KV425968">
    <property type="protein sequence ID" value="KZV94705.1"/>
    <property type="molecule type" value="Genomic_DNA"/>
</dbReference>